<proteinExistence type="predicted"/>
<sequence length="244" mass="28390">MGFSGRTIFTRYKILFDRKLSLASLYLDGDALNCYCWLFRNKQLADWDYFVVKLFIRFQTRSQEALDRRLAFFHQLTTIDYCPEGTTTIPSWNTIANSPSPQYYQTFAHKVFGEKTDKKTENVVNVEAMLQTPDSMKQKREMQPATLAAMSPEWKVLKLRSNYKSKLQVVHPIDYTFYSVIEMVELVVRHILRLGLVAMQRFGGERASNVVHQHFKEDNFSLDGSDHVKQYFLYQISSAFGASS</sequence>
<dbReference type="PaxDb" id="4113-PGSC0003DMT400088212"/>
<dbReference type="Proteomes" id="UP000011115">
    <property type="component" value="Unassembled WGS sequence"/>
</dbReference>
<dbReference type="Gramene" id="PGSC0003DMT400088212">
    <property type="protein sequence ID" value="PGSC0003DMT400088212"/>
    <property type="gene ID" value="PGSC0003DMG400037783"/>
</dbReference>
<reference evidence="1" key="2">
    <citation type="submission" date="2015-06" db="UniProtKB">
        <authorList>
            <consortium name="EnsemblPlants"/>
        </authorList>
    </citation>
    <scope>IDENTIFICATION</scope>
    <source>
        <strain evidence="1">DM1-3 516 R44</strain>
    </source>
</reference>
<dbReference type="EnsemblPlants" id="PGSC0003DMT400088212">
    <property type="protein sequence ID" value="PGSC0003DMT400088212"/>
    <property type="gene ID" value="PGSC0003DMG400037783"/>
</dbReference>
<dbReference type="InParanoid" id="M1DFG8"/>
<reference evidence="2" key="1">
    <citation type="journal article" date="2011" name="Nature">
        <title>Genome sequence and analysis of the tuber crop potato.</title>
        <authorList>
            <consortium name="The Potato Genome Sequencing Consortium"/>
        </authorList>
    </citation>
    <scope>NUCLEOTIDE SEQUENCE [LARGE SCALE GENOMIC DNA]</scope>
    <source>
        <strain evidence="2">cv. DM1-3 516 R44</strain>
    </source>
</reference>
<accession>M1DFG8</accession>
<organism evidence="1 2">
    <name type="scientific">Solanum tuberosum</name>
    <name type="common">Potato</name>
    <dbReference type="NCBI Taxonomy" id="4113"/>
    <lineage>
        <taxon>Eukaryota</taxon>
        <taxon>Viridiplantae</taxon>
        <taxon>Streptophyta</taxon>
        <taxon>Embryophyta</taxon>
        <taxon>Tracheophyta</taxon>
        <taxon>Spermatophyta</taxon>
        <taxon>Magnoliopsida</taxon>
        <taxon>eudicotyledons</taxon>
        <taxon>Gunneridae</taxon>
        <taxon>Pentapetalae</taxon>
        <taxon>asterids</taxon>
        <taxon>lamiids</taxon>
        <taxon>Solanales</taxon>
        <taxon>Solanaceae</taxon>
        <taxon>Solanoideae</taxon>
        <taxon>Solaneae</taxon>
        <taxon>Solanum</taxon>
    </lineage>
</organism>
<protein>
    <submittedName>
        <fullName evidence="1">Uncharacterized protein</fullName>
    </submittedName>
</protein>
<dbReference type="HOGENOM" id="CLU_1139685_0_0_1"/>
<dbReference type="AlphaFoldDB" id="M1DFG8"/>
<evidence type="ECO:0000313" key="2">
    <source>
        <dbReference type="Proteomes" id="UP000011115"/>
    </source>
</evidence>
<evidence type="ECO:0000313" key="1">
    <source>
        <dbReference type="EnsemblPlants" id="PGSC0003DMT400088212"/>
    </source>
</evidence>
<keyword evidence="2" id="KW-1185">Reference proteome</keyword>
<name>M1DFG8_SOLTU</name>